<feature type="transmembrane region" description="Helical" evidence="4">
    <location>
        <begin position="25"/>
        <end position="42"/>
    </location>
</feature>
<protein>
    <submittedName>
        <fullName evidence="5">ABC transporter permease</fullName>
    </submittedName>
</protein>
<keyword evidence="3" id="KW-0813">Transport</keyword>
<feature type="transmembrane region" description="Helical" evidence="4">
    <location>
        <begin position="197"/>
        <end position="217"/>
    </location>
</feature>
<evidence type="ECO:0000256" key="1">
    <source>
        <dbReference type="ARBA" id="ARBA00004429"/>
    </source>
</evidence>
<dbReference type="GO" id="GO:0015920">
    <property type="term" value="P:lipopolysaccharide transport"/>
    <property type="evidence" value="ECO:0007669"/>
    <property type="project" value="TreeGrafter"/>
</dbReference>
<sequence length="226" mass="25602">MLGPLLDVLMYGVIFGVVLKTSRGIEHFVLFLVIGVVLFRLVSKDLSDGAGMIRSKKNVIKAFAFPRAALVLSHSLRTAYDSIPPILVLFAVIFFYPHGPGPTRTWLLFPFLFILMKTFGTGLTFLAAWSTHLIPDVARLIQVFTRFWFYGSGVFYSIDNFVDQPTLLRVMQINPAYQVLTVGRDLLIYDTIPDRSFWVSLTTWAVSTLAIGFLLFWSAETRYAKF</sequence>
<dbReference type="GO" id="GO:0005886">
    <property type="term" value="C:plasma membrane"/>
    <property type="evidence" value="ECO:0007669"/>
    <property type="project" value="UniProtKB-SubCell"/>
</dbReference>
<evidence type="ECO:0000313" key="6">
    <source>
        <dbReference type="Proteomes" id="UP000645966"/>
    </source>
</evidence>
<dbReference type="Proteomes" id="UP000645966">
    <property type="component" value="Unassembled WGS sequence"/>
</dbReference>
<organism evidence="5 6">
    <name type="scientific">Corynebacterium meridianum</name>
    <dbReference type="NCBI Taxonomy" id="2765363"/>
    <lineage>
        <taxon>Bacteria</taxon>
        <taxon>Bacillati</taxon>
        <taxon>Actinomycetota</taxon>
        <taxon>Actinomycetes</taxon>
        <taxon>Mycobacteriales</taxon>
        <taxon>Corynebacteriaceae</taxon>
        <taxon>Corynebacterium</taxon>
    </lineage>
</organism>
<name>A0A934I2M8_9CORY</name>
<dbReference type="AlphaFoldDB" id="A0A934I2M8"/>
<feature type="transmembrane region" description="Helical" evidence="4">
    <location>
        <begin position="79"/>
        <end position="96"/>
    </location>
</feature>
<comment type="caution">
    <text evidence="5">The sequence shown here is derived from an EMBL/GenBank/DDBJ whole genome shotgun (WGS) entry which is preliminary data.</text>
</comment>
<accession>A0A934I2M8</accession>
<evidence type="ECO:0000256" key="2">
    <source>
        <dbReference type="ARBA" id="ARBA00007783"/>
    </source>
</evidence>
<evidence type="ECO:0000313" key="5">
    <source>
        <dbReference type="EMBL" id="MBI8990145.1"/>
    </source>
</evidence>
<keyword evidence="6" id="KW-1185">Reference proteome</keyword>
<dbReference type="PANTHER" id="PTHR30413">
    <property type="entry name" value="INNER MEMBRANE TRANSPORT PERMEASE"/>
    <property type="match status" value="1"/>
</dbReference>
<proteinExistence type="inferred from homology"/>
<dbReference type="EMBL" id="JAEIOS010000015">
    <property type="protein sequence ID" value="MBI8990145.1"/>
    <property type="molecule type" value="Genomic_DNA"/>
</dbReference>
<feature type="transmembrane region" description="Helical" evidence="4">
    <location>
        <begin position="108"/>
        <end position="128"/>
    </location>
</feature>
<comment type="similarity">
    <text evidence="2">Belongs to the ABC-2 integral membrane protein family.</text>
</comment>
<keyword evidence="4" id="KW-0472">Membrane</keyword>
<keyword evidence="4" id="KW-0812">Transmembrane</keyword>
<gene>
    <name evidence="5" type="ORF">JDV75_10325</name>
</gene>
<reference evidence="5" key="1">
    <citation type="submission" date="2020-12" db="EMBL/GenBank/DDBJ databases">
        <title>Genome public.</title>
        <authorList>
            <person name="Sun Q."/>
        </authorList>
    </citation>
    <scope>NUCLEOTIDE SEQUENCE</scope>
    <source>
        <strain evidence="5">CCM 8863</strain>
    </source>
</reference>
<evidence type="ECO:0000256" key="3">
    <source>
        <dbReference type="ARBA" id="ARBA00022448"/>
    </source>
</evidence>
<keyword evidence="4" id="KW-1133">Transmembrane helix</keyword>
<evidence type="ECO:0000256" key="4">
    <source>
        <dbReference type="SAM" id="Phobius"/>
    </source>
</evidence>
<dbReference type="PANTHER" id="PTHR30413:SF8">
    <property type="entry name" value="TRANSPORT PERMEASE PROTEIN"/>
    <property type="match status" value="1"/>
</dbReference>
<comment type="subcellular location">
    <subcellularLocation>
        <location evidence="1">Cell inner membrane</location>
        <topology evidence="1">Multi-pass membrane protein</topology>
    </subcellularLocation>
</comment>